<reference evidence="2 3" key="1">
    <citation type="submission" date="2020-02" db="EMBL/GenBank/DDBJ databases">
        <authorList>
            <person name="Ma Q."/>
            <person name="Huang Y."/>
            <person name="Song X."/>
            <person name="Pei D."/>
        </authorList>
    </citation>
    <scope>NUCLEOTIDE SEQUENCE [LARGE SCALE GENOMIC DNA]</scope>
    <source>
        <strain evidence="2">Sxm20200214</strain>
        <tissue evidence="2">Leaf</tissue>
    </source>
</reference>
<evidence type="ECO:0000256" key="1">
    <source>
        <dbReference type="SAM" id="MobiDB-lite"/>
    </source>
</evidence>
<dbReference type="Proteomes" id="UP000886595">
    <property type="component" value="Unassembled WGS sequence"/>
</dbReference>
<dbReference type="AlphaFoldDB" id="A0A8X7Q753"/>
<organism evidence="2 3">
    <name type="scientific">Brassica carinata</name>
    <name type="common">Ethiopian mustard</name>
    <name type="synonym">Abyssinian cabbage</name>
    <dbReference type="NCBI Taxonomy" id="52824"/>
    <lineage>
        <taxon>Eukaryota</taxon>
        <taxon>Viridiplantae</taxon>
        <taxon>Streptophyta</taxon>
        <taxon>Embryophyta</taxon>
        <taxon>Tracheophyta</taxon>
        <taxon>Spermatophyta</taxon>
        <taxon>Magnoliopsida</taxon>
        <taxon>eudicotyledons</taxon>
        <taxon>Gunneridae</taxon>
        <taxon>Pentapetalae</taxon>
        <taxon>rosids</taxon>
        <taxon>malvids</taxon>
        <taxon>Brassicales</taxon>
        <taxon>Brassicaceae</taxon>
        <taxon>Brassiceae</taxon>
        <taxon>Brassica</taxon>
    </lineage>
</organism>
<sequence>MVSLSPPLCAQLLRSRCCRCEVSSTSGHCSSSRLSASPRFKPTTSSSPNHVLSLRRRISAPS</sequence>
<proteinExistence type="predicted"/>
<keyword evidence="3" id="KW-1185">Reference proteome</keyword>
<protein>
    <submittedName>
        <fullName evidence="2">Uncharacterized protein</fullName>
    </submittedName>
</protein>
<feature type="compositionally biased region" description="Polar residues" evidence="1">
    <location>
        <begin position="23"/>
        <end position="35"/>
    </location>
</feature>
<accession>A0A8X7Q753</accession>
<dbReference type="EMBL" id="JAAMPC010000014">
    <property type="protein sequence ID" value="KAG2264353.1"/>
    <property type="molecule type" value="Genomic_DNA"/>
</dbReference>
<name>A0A8X7Q753_BRACI</name>
<feature type="region of interest" description="Disordered" evidence="1">
    <location>
        <begin position="23"/>
        <end position="62"/>
    </location>
</feature>
<evidence type="ECO:0000313" key="3">
    <source>
        <dbReference type="Proteomes" id="UP000886595"/>
    </source>
</evidence>
<comment type="caution">
    <text evidence="2">The sequence shown here is derived from an EMBL/GenBank/DDBJ whole genome shotgun (WGS) entry which is preliminary data.</text>
</comment>
<evidence type="ECO:0000313" key="2">
    <source>
        <dbReference type="EMBL" id="KAG2264353.1"/>
    </source>
</evidence>
<feature type="compositionally biased region" description="Basic residues" evidence="1">
    <location>
        <begin position="53"/>
        <end position="62"/>
    </location>
</feature>
<gene>
    <name evidence="2" type="ORF">Bca52824_071432</name>
</gene>